<keyword evidence="1" id="KW-0808">Transferase</keyword>
<keyword evidence="4" id="KW-0687">Ribonucleoprotein</keyword>
<reference evidence="4 5" key="1">
    <citation type="submission" date="2018-05" db="EMBL/GenBank/DDBJ databases">
        <title>Genomic Encyclopedia of Type Strains, Phase IV (KMG-IV): sequencing the most valuable type-strain genomes for metagenomic binning, comparative biology and taxonomic classification.</title>
        <authorList>
            <person name="Goeker M."/>
        </authorList>
    </citation>
    <scope>NUCLEOTIDE SEQUENCE [LARGE SCALE GENOMIC DNA]</scope>
    <source>
        <strain evidence="4 5">DSM 19792</strain>
    </source>
</reference>
<dbReference type="SUPFAM" id="SSF55729">
    <property type="entry name" value="Acyl-CoA N-acyltransferases (Nat)"/>
    <property type="match status" value="1"/>
</dbReference>
<dbReference type="CDD" id="cd04301">
    <property type="entry name" value="NAT_SF"/>
    <property type="match status" value="1"/>
</dbReference>
<dbReference type="Pfam" id="PF00583">
    <property type="entry name" value="Acetyltransf_1"/>
    <property type="match status" value="1"/>
</dbReference>
<keyword evidence="2" id="KW-0012">Acyltransferase</keyword>
<name>A0A318JCB0_9BURK</name>
<proteinExistence type="predicted"/>
<dbReference type="PANTHER" id="PTHR43877">
    <property type="entry name" value="AMINOALKYLPHOSPHONATE N-ACETYLTRANSFERASE-RELATED-RELATED"/>
    <property type="match status" value="1"/>
</dbReference>
<dbReference type="PANTHER" id="PTHR43877:SF1">
    <property type="entry name" value="ACETYLTRANSFERASE"/>
    <property type="match status" value="1"/>
</dbReference>
<dbReference type="PROSITE" id="PS51186">
    <property type="entry name" value="GNAT"/>
    <property type="match status" value="1"/>
</dbReference>
<protein>
    <submittedName>
        <fullName evidence="4">Ribosomal protein S18 acetylase RimI-like enzyme</fullName>
    </submittedName>
</protein>
<dbReference type="AlphaFoldDB" id="A0A318JCB0"/>
<dbReference type="Gene3D" id="3.40.630.30">
    <property type="match status" value="1"/>
</dbReference>
<evidence type="ECO:0000259" key="3">
    <source>
        <dbReference type="PROSITE" id="PS51186"/>
    </source>
</evidence>
<sequence length="147" mass="16207">MKNNWSIRPATHADIAIITRHRFHREDEQQQDLDAYANWLAGTLAAGNYLGLLAQSGDTVVAGAGLSILDWGPIRGDTQGHRGRIVNVYTAPDWRRLGIARALVAGVLQLGKERGLKTFNLSASEQGQALYQDLGFVSYPTEMIYRA</sequence>
<dbReference type="OrthoDB" id="118633at2"/>
<dbReference type="GO" id="GO:0005840">
    <property type="term" value="C:ribosome"/>
    <property type="evidence" value="ECO:0007669"/>
    <property type="project" value="UniProtKB-KW"/>
</dbReference>
<dbReference type="InterPro" id="IPR000182">
    <property type="entry name" value="GNAT_dom"/>
</dbReference>
<organism evidence="4 5">
    <name type="scientific">Undibacterium pigrum</name>
    <dbReference type="NCBI Taxonomy" id="401470"/>
    <lineage>
        <taxon>Bacteria</taxon>
        <taxon>Pseudomonadati</taxon>
        <taxon>Pseudomonadota</taxon>
        <taxon>Betaproteobacteria</taxon>
        <taxon>Burkholderiales</taxon>
        <taxon>Oxalobacteraceae</taxon>
        <taxon>Undibacterium</taxon>
    </lineage>
</organism>
<keyword evidence="5" id="KW-1185">Reference proteome</keyword>
<comment type="caution">
    <text evidence="4">The sequence shown here is derived from an EMBL/GenBank/DDBJ whole genome shotgun (WGS) entry which is preliminary data.</text>
</comment>
<dbReference type="EMBL" id="QJKB01000007">
    <property type="protein sequence ID" value="PXX41458.1"/>
    <property type="molecule type" value="Genomic_DNA"/>
</dbReference>
<accession>A0A318JCB0</accession>
<dbReference type="Proteomes" id="UP000247792">
    <property type="component" value="Unassembled WGS sequence"/>
</dbReference>
<dbReference type="InterPro" id="IPR050832">
    <property type="entry name" value="Bact_Acetyltransf"/>
</dbReference>
<feature type="domain" description="N-acetyltransferase" evidence="3">
    <location>
        <begin position="5"/>
        <end position="147"/>
    </location>
</feature>
<keyword evidence="4" id="KW-0689">Ribosomal protein</keyword>
<gene>
    <name evidence="4" type="ORF">DFR42_107109</name>
</gene>
<dbReference type="GO" id="GO:0016747">
    <property type="term" value="F:acyltransferase activity, transferring groups other than amino-acyl groups"/>
    <property type="evidence" value="ECO:0007669"/>
    <property type="project" value="InterPro"/>
</dbReference>
<evidence type="ECO:0000313" key="4">
    <source>
        <dbReference type="EMBL" id="PXX41458.1"/>
    </source>
</evidence>
<dbReference type="InterPro" id="IPR016181">
    <property type="entry name" value="Acyl_CoA_acyltransferase"/>
</dbReference>
<evidence type="ECO:0000256" key="1">
    <source>
        <dbReference type="ARBA" id="ARBA00022679"/>
    </source>
</evidence>
<dbReference type="RefSeq" id="WP_110256691.1">
    <property type="nucleotide sequence ID" value="NZ_QJKB01000007.1"/>
</dbReference>
<evidence type="ECO:0000256" key="2">
    <source>
        <dbReference type="ARBA" id="ARBA00023315"/>
    </source>
</evidence>
<evidence type="ECO:0000313" key="5">
    <source>
        <dbReference type="Proteomes" id="UP000247792"/>
    </source>
</evidence>